<evidence type="ECO:0000313" key="1">
    <source>
        <dbReference type="EMBL" id="MBB4702242.1"/>
    </source>
</evidence>
<dbReference type="Pfam" id="PF19586">
    <property type="entry name" value="DUF6093"/>
    <property type="match status" value="1"/>
</dbReference>
<dbReference type="Proteomes" id="UP000542210">
    <property type="component" value="Unassembled WGS sequence"/>
</dbReference>
<accession>A0A7W7D8L1</accession>
<protein>
    <submittedName>
        <fullName evidence="1">Uncharacterized protein</fullName>
    </submittedName>
</protein>
<keyword evidence="2" id="KW-1185">Reference proteome</keyword>
<dbReference type="AlphaFoldDB" id="A0A7W7D8L1"/>
<reference evidence="1 2" key="1">
    <citation type="submission" date="2020-08" db="EMBL/GenBank/DDBJ databases">
        <title>Sequencing the genomes of 1000 actinobacteria strains.</title>
        <authorList>
            <person name="Klenk H.-P."/>
        </authorList>
    </citation>
    <scope>NUCLEOTIDE SEQUENCE [LARGE SCALE GENOMIC DNA]</scope>
    <source>
        <strain evidence="1 2">DSM 45784</strain>
    </source>
</reference>
<dbReference type="RefSeq" id="WP_184881864.1">
    <property type="nucleotide sequence ID" value="NZ_BOOV01000026.1"/>
</dbReference>
<sequence>MATGTQTGRCRITRHTGSTGNLDTDLVWHPGMTRITLYTGPCHIAPPVPVGYQAVGERRTGTTDYQVAIGWDAPEILDGDDVEILAAEDPELVGRRLRVTSAVGDGGTQQWERLLTCVQDTTNRER</sequence>
<dbReference type="EMBL" id="JACHND010000001">
    <property type="protein sequence ID" value="MBB4702242.1"/>
    <property type="molecule type" value="Genomic_DNA"/>
</dbReference>
<organism evidence="1 2">
    <name type="scientific">Sphaerisporangium siamense</name>
    <dbReference type="NCBI Taxonomy" id="795645"/>
    <lineage>
        <taxon>Bacteria</taxon>
        <taxon>Bacillati</taxon>
        <taxon>Actinomycetota</taxon>
        <taxon>Actinomycetes</taxon>
        <taxon>Streptosporangiales</taxon>
        <taxon>Streptosporangiaceae</taxon>
        <taxon>Sphaerisporangium</taxon>
    </lineage>
</organism>
<proteinExistence type="predicted"/>
<evidence type="ECO:0000313" key="2">
    <source>
        <dbReference type="Proteomes" id="UP000542210"/>
    </source>
</evidence>
<dbReference type="InterPro" id="IPR046075">
    <property type="entry name" value="DUF6093"/>
</dbReference>
<comment type="caution">
    <text evidence="1">The sequence shown here is derived from an EMBL/GenBank/DDBJ whole genome shotgun (WGS) entry which is preliminary data.</text>
</comment>
<name>A0A7W7D8L1_9ACTN</name>
<gene>
    <name evidence="1" type="ORF">BJ982_003786</name>
</gene>